<feature type="domain" description="Transglycosylase SLT" evidence="1">
    <location>
        <begin position="28"/>
        <end position="324"/>
    </location>
</feature>
<dbReference type="FunFam" id="1.10.8.350:FF:000001">
    <property type="entry name" value="Lytic murein transglycosylase B"/>
    <property type="match status" value="1"/>
</dbReference>
<dbReference type="Gene3D" id="1.10.8.350">
    <property type="entry name" value="Bacterial muramidase"/>
    <property type="match status" value="1"/>
</dbReference>
<dbReference type="InterPro" id="IPR031304">
    <property type="entry name" value="SLT_2"/>
</dbReference>
<evidence type="ECO:0000313" key="2">
    <source>
        <dbReference type="EMBL" id="VAX11449.1"/>
    </source>
</evidence>
<dbReference type="EMBL" id="UOFX01000085">
    <property type="protein sequence ID" value="VAX11449.1"/>
    <property type="molecule type" value="Genomic_DNA"/>
</dbReference>
<dbReference type="CDD" id="cd13399">
    <property type="entry name" value="Slt35-like"/>
    <property type="match status" value="1"/>
</dbReference>
<evidence type="ECO:0000259" key="1">
    <source>
        <dbReference type="Pfam" id="PF13406"/>
    </source>
</evidence>
<proteinExistence type="predicted"/>
<dbReference type="NCBIfam" id="TIGR02282">
    <property type="entry name" value="MltB"/>
    <property type="match status" value="1"/>
</dbReference>
<dbReference type="Pfam" id="PF13406">
    <property type="entry name" value="SLT_2"/>
    <property type="match status" value="1"/>
</dbReference>
<protein>
    <submittedName>
        <fullName evidence="2">Membrane-bound lytic murein transglycosylase B</fullName>
    </submittedName>
</protein>
<dbReference type="InterPro" id="IPR011757">
    <property type="entry name" value="Lytic_transglycosylase_MltB"/>
</dbReference>
<dbReference type="PANTHER" id="PTHR30163">
    <property type="entry name" value="MEMBRANE-BOUND LYTIC MUREIN TRANSGLYCOSYLASE B"/>
    <property type="match status" value="1"/>
</dbReference>
<dbReference type="SUPFAM" id="SSF53955">
    <property type="entry name" value="Lysozyme-like"/>
    <property type="match status" value="1"/>
</dbReference>
<dbReference type="InterPro" id="IPR043426">
    <property type="entry name" value="MltB-like"/>
</dbReference>
<dbReference type="GO" id="GO:0008933">
    <property type="term" value="F:peptidoglycan lytic transglycosylase activity"/>
    <property type="evidence" value="ECO:0007669"/>
    <property type="project" value="TreeGrafter"/>
</dbReference>
<dbReference type="GO" id="GO:0009253">
    <property type="term" value="P:peptidoglycan catabolic process"/>
    <property type="evidence" value="ECO:0007669"/>
    <property type="project" value="TreeGrafter"/>
</dbReference>
<dbReference type="Gene3D" id="1.10.530.10">
    <property type="match status" value="1"/>
</dbReference>
<sequence length="335" mass="37484">MKPNPWPRILLCIGLLLPTLLQAKALAPEVRAFATEVASRHGLPEDDINRILSQAENLEASIRPKFQHSAEATWPWHRYRKNFLSSRRVENGLKFWNTHAELIAQAEQRFGISQEVLAAVVGVETNYGKRPGKIRVLDSLFTQAFHYPKRKRFGRTQLENFLVLAVNEKLDPLVVKGSYAGAMGQPQFIPSSYNHYAVDFDGDGRRDLWDSDADVIGSVANYFARHGWRAGEAVATPATGVTDKHSAMVTLENTKPKPPGIKIAALKAAGIRLADDLPAEYQASLIKLSTATGSEHWVGLHNFYVITRYNHSNLYAMAVYQLSQEILALRNAQRK</sequence>
<dbReference type="InterPro" id="IPR023346">
    <property type="entry name" value="Lysozyme-like_dom_sf"/>
</dbReference>
<accession>A0A3B1AZD3</accession>
<organism evidence="2">
    <name type="scientific">hydrothermal vent metagenome</name>
    <dbReference type="NCBI Taxonomy" id="652676"/>
    <lineage>
        <taxon>unclassified sequences</taxon>
        <taxon>metagenomes</taxon>
        <taxon>ecological metagenomes</taxon>
    </lineage>
</organism>
<reference evidence="2" key="1">
    <citation type="submission" date="2018-06" db="EMBL/GenBank/DDBJ databases">
        <authorList>
            <person name="Zhirakovskaya E."/>
        </authorList>
    </citation>
    <scope>NUCLEOTIDE SEQUENCE</scope>
</reference>
<name>A0A3B1AZD3_9ZZZZ</name>
<dbReference type="PANTHER" id="PTHR30163:SF9">
    <property type="entry name" value="MEMBRANE-BOUND LYTIC MUREIN TRANSGLYCOSYLASE B"/>
    <property type="match status" value="1"/>
</dbReference>
<gene>
    <name evidence="2" type="ORF">MNBD_GAMMA26-2518</name>
</gene>
<dbReference type="AlphaFoldDB" id="A0A3B1AZD3"/>